<gene>
    <name evidence="1" type="ORF">OSR52_06390</name>
</gene>
<evidence type="ECO:0000313" key="1">
    <source>
        <dbReference type="EMBL" id="MDG3585494.1"/>
    </source>
</evidence>
<dbReference type="Proteomes" id="UP001153642">
    <property type="component" value="Unassembled WGS sequence"/>
</dbReference>
<proteinExistence type="predicted"/>
<name>A0ABT6FQF2_9FLAO</name>
<accession>A0ABT6FQF2</accession>
<keyword evidence="2" id="KW-1185">Reference proteome</keyword>
<protein>
    <recommendedName>
        <fullName evidence="3">KOW motif-containing protein</fullName>
    </recommendedName>
</protein>
<sequence>MKLEKDDLVLVKTDNIGECGKVKSIHNDGTVLKIELVRKDEGGNLVELGNL</sequence>
<dbReference type="EMBL" id="JAPMUA010000002">
    <property type="protein sequence ID" value="MDG3585494.1"/>
    <property type="molecule type" value="Genomic_DNA"/>
</dbReference>
<comment type="caution">
    <text evidence="1">The sequence shown here is derived from an EMBL/GenBank/DDBJ whole genome shotgun (WGS) entry which is preliminary data.</text>
</comment>
<evidence type="ECO:0000313" key="2">
    <source>
        <dbReference type="Proteomes" id="UP001153642"/>
    </source>
</evidence>
<organism evidence="1 2">
    <name type="scientific">Galbibacter pacificus</name>
    <dbReference type="NCBI Taxonomy" id="2996052"/>
    <lineage>
        <taxon>Bacteria</taxon>
        <taxon>Pseudomonadati</taxon>
        <taxon>Bacteroidota</taxon>
        <taxon>Flavobacteriia</taxon>
        <taxon>Flavobacteriales</taxon>
        <taxon>Flavobacteriaceae</taxon>
        <taxon>Galbibacter</taxon>
    </lineage>
</organism>
<dbReference type="RefSeq" id="WP_277899240.1">
    <property type="nucleotide sequence ID" value="NZ_JAPMUA010000002.1"/>
</dbReference>
<evidence type="ECO:0008006" key="3">
    <source>
        <dbReference type="Google" id="ProtNLM"/>
    </source>
</evidence>
<reference evidence="1" key="1">
    <citation type="submission" date="2022-11" db="EMBL/GenBank/DDBJ databases">
        <title>High-quality draft genome sequence of Galbibacter sp. strain CMA-7.</title>
        <authorList>
            <person name="Wei L."/>
            <person name="Dong C."/>
            <person name="Shao Z."/>
        </authorList>
    </citation>
    <scope>NUCLEOTIDE SEQUENCE</scope>
    <source>
        <strain evidence="1">CMA-7</strain>
    </source>
</reference>